<dbReference type="SUPFAM" id="SSF48726">
    <property type="entry name" value="Immunoglobulin"/>
    <property type="match status" value="3"/>
</dbReference>
<evidence type="ECO:0000313" key="7">
    <source>
        <dbReference type="Proteomes" id="UP001476798"/>
    </source>
</evidence>
<keyword evidence="4" id="KW-0812">Transmembrane</keyword>
<dbReference type="Proteomes" id="UP001476798">
    <property type="component" value="Unassembled WGS sequence"/>
</dbReference>
<accession>A0ABV0PH27</accession>
<keyword evidence="1" id="KW-0732">Signal</keyword>
<reference evidence="6 7" key="1">
    <citation type="submission" date="2021-06" db="EMBL/GenBank/DDBJ databases">
        <authorList>
            <person name="Palmer J.M."/>
        </authorList>
    </citation>
    <scope>NUCLEOTIDE SEQUENCE [LARGE SCALE GENOMIC DNA]</scope>
    <source>
        <strain evidence="6 7">GA_2019</strain>
        <tissue evidence="6">Muscle</tissue>
    </source>
</reference>
<feature type="region of interest" description="Disordered" evidence="3">
    <location>
        <begin position="1"/>
        <end position="27"/>
    </location>
</feature>
<dbReference type="InterPro" id="IPR013783">
    <property type="entry name" value="Ig-like_fold"/>
</dbReference>
<dbReference type="Pfam" id="PF13895">
    <property type="entry name" value="Ig_2"/>
    <property type="match status" value="1"/>
</dbReference>
<keyword evidence="4" id="KW-0472">Membrane</keyword>
<dbReference type="SMART" id="SM00409">
    <property type="entry name" value="IG"/>
    <property type="match status" value="3"/>
</dbReference>
<sequence>ARRPPGAPDRERRESEGGAAGGGAARQVTERRSGVSTGLIITERLIEPLRVINSATKSLLPGACVQTVRVTVRVFAWTEIEQGCDFDTCKLLLYQTSKGDLLVFFANTTDWSELFDVIGLLKMEMRCLSNVGHLRLCGKNIMVDVLLLGVSVLLLHVAALEEPIVSLWPKGSEIYLRESVLLLCRVKSNSTFGWTYQWYRNKPHTALTPNPRHIVSGDSYSISAVTMEDEGIYWCKAEQRGNNTTIEGWVTLNVSELTPPSLTLTPSSRQVFSGERFTVQCPASQNNSTGWKLRHFFPGKSDRTKFHQRQKCLPPGGAVGANESGKCVLIADQENSGLYWCEGGGVRSSSVNITVSDGEIILKTPAFPVSEGDKVVLNCQHRTGNLHKATLFKDGTPVNPSMSSWTIAAVATKDEGFYKCVSQDRKIESPEGWLSVTQREGNFTSKDGTASSTNDAWKWIVTSCCVVLLFLIPLIWLIQRNRYRMFCTQSCWPLSKENIPAVPPPATKQDVTEVQWDLSWMEMSNLLDKQLYPGT</sequence>
<feature type="domain" description="Ig-like" evidence="5">
    <location>
        <begin position="163"/>
        <end position="251"/>
    </location>
</feature>
<feature type="domain" description="Ig-like" evidence="5">
    <location>
        <begin position="260"/>
        <end position="437"/>
    </location>
</feature>
<feature type="non-terminal residue" evidence="6">
    <location>
        <position position="1"/>
    </location>
</feature>
<keyword evidence="2" id="KW-1015">Disulfide bond</keyword>
<dbReference type="InterPro" id="IPR050488">
    <property type="entry name" value="Ig_Fc_receptor"/>
</dbReference>
<dbReference type="PROSITE" id="PS50835">
    <property type="entry name" value="IG_LIKE"/>
    <property type="match status" value="2"/>
</dbReference>
<dbReference type="InterPro" id="IPR003599">
    <property type="entry name" value="Ig_sub"/>
</dbReference>
<dbReference type="InterPro" id="IPR036179">
    <property type="entry name" value="Ig-like_dom_sf"/>
</dbReference>
<dbReference type="Pfam" id="PF13927">
    <property type="entry name" value="Ig_3"/>
    <property type="match status" value="1"/>
</dbReference>
<dbReference type="Gene3D" id="2.60.40.10">
    <property type="entry name" value="Immunoglobulins"/>
    <property type="match status" value="3"/>
</dbReference>
<evidence type="ECO:0000256" key="4">
    <source>
        <dbReference type="SAM" id="Phobius"/>
    </source>
</evidence>
<feature type="transmembrane region" description="Helical" evidence="4">
    <location>
        <begin position="456"/>
        <end position="478"/>
    </location>
</feature>
<dbReference type="EMBL" id="JAHRIO010072738">
    <property type="protein sequence ID" value="MEQ2182662.1"/>
    <property type="molecule type" value="Genomic_DNA"/>
</dbReference>
<dbReference type="PANTHER" id="PTHR11481:SF64">
    <property type="entry name" value="FC RECEPTOR-LIKE PROTEIN 4"/>
    <property type="match status" value="1"/>
</dbReference>
<dbReference type="InterPro" id="IPR003598">
    <property type="entry name" value="Ig_sub2"/>
</dbReference>
<keyword evidence="4" id="KW-1133">Transmembrane helix</keyword>
<evidence type="ECO:0000259" key="5">
    <source>
        <dbReference type="PROSITE" id="PS50835"/>
    </source>
</evidence>
<evidence type="ECO:0000256" key="3">
    <source>
        <dbReference type="SAM" id="MobiDB-lite"/>
    </source>
</evidence>
<dbReference type="InterPro" id="IPR007110">
    <property type="entry name" value="Ig-like_dom"/>
</dbReference>
<gene>
    <name evidence="6" type="ORF">GOODEAATRI_024587</name>
</gene>
<dbReference type="PANTHER" id="PTHR11481">
    <property type="entry name" value="IMMUNOGLOBULIN FC RECEPTOR"/>
    <property type="match status" value="1"/>
</dbReference>
<dbReference type="SMART" id="SM00408">
    <property type="entry name" value="IGc2"/>
    <property type="match status" value="2"/>
</dbReference>
<evidence type="ECO:0000313" key="6">
    <source>
        <dbReference type="EMBL" id="MEQ2182662.1"/>
    </source>
</evidence>
<protein>
    <recommendedName>
        <fullName evidence="5">Ig-like domain-containing protein</fullName>
    </recommendedName>
</protein>
<proteinExistence type="predicted"/>
<keyword evidence="7" id="KW-1185">Reference proteome</keyword>
<evidence type="ECO:0000256" key="1">
    <source>
        <dbReference type="ARBA" id="ARBA00022729"/>
    </source>
</evidence>
<organism evidence="6 7">
    <name type="scientific">Goodea atripinnis</name>
    <dbReference type="NCBI Taxonomy" id="208336"/>
    <lineage>
        <taxon>Eukaryota</taxon>
        <taxon>Metazoa</taxon>
        <taxon>Chordata</taxon>
        <taxon>Craniata</taxon>
        <taxon>Vertebrata</taxon>
        <taxon>Euteleostomi</taxon>
        <taxon>Actinopterygii</taxon>
        <taxon>Neopterygii</taxon>
        <taxon>Teleostei</taxon>
        <taxon>Neoteleostei</taxon>
        <taxon>Acanthomorphata</taxon>
        <taxon>Ovalentaria</taxon>
        <taxon>Atherinomorphae</taxon>
        <taxon>Cyprinodontiformes</taxon>
        <taxon>Goodeidae</taxon>
        <taxon>Goodea</taxon>
    </lineage>
</organism>
<evidence type="ECO:0000256" key="2">
    <source>
        <dbReference type="ARBA" id="ARBA00023157"/>
    </source>
</evidence>
<name>A0ABV0PH27_9TELE</name>
<comment type="caution">
    <text evidence="6">The sequence shown here is derived from an EMBL/GenBank/DDBJ whole genome shotgun (WGS) entry which is preliminary data.</text>
</comment>